<organism evidence="2 3">
    <name type="scientific">Oculimacula yallundae</name>
    <dbReference type="NCBI Taxonomy" id="86028"/>
    <lineage>
        <taxon>Eukaryota</taxon>
        <taxon>Fungi</taxon>
        <taxon>Dikarya</taxon>
        <taxon>Ascomycota</taxon>
        <taxon>Pezizomycotina</taxon>
        <taxon>Leotiomycetes</taxon>
        <taxon>Helotiales</taxon>
        <taxon>Ploettnerulaceae</taxon>
        <taxon>Oculimacula</taxon>
    </lineage>
</organism>
<reference evidence="2 3" key="1">
    <citation type="journal article" date="2024" name="Commun. Biol.">
        <title>Comparative genomic analysis of thermophilic fungi reveals convergent evolutionary adaptations and gene losses.</title>
        <authorList>
            <person name="Steindorff A.S."/>
            <person name="Aguilar-Pontes M.V."/>
            <person name="Robinson A.J."/>
            <person name="Andreopoulos B."/>
            <person name="LaButti K."/>
            <person name="Kuo A."/>
            <person name="Mondo S."/>
            <person name="Riley R."/>
            <person name="Otillar R."/>
            <person name="Haridas S."/>
            <person name="Lipzen A."/>
            <person name="Grimwood J."/>
            <person name="Schmutz J."/>
            <person name="Clum A."/>
            <person name="Reid I.D."/>
            <person name="Moisan M.C."/>
            <person name="Butler G."/>
            <person name="Nguyen T.T.M."/>
            <person name="Dewar K."/>
            <person name="Conant G."/>
            <person name="Drula E."/>
            <person name="Henrissat B."/>
            <person name="Hansel C."/>
            <person name="Singer S."/>
            <person name="Hutchinson M.I."/>
            <person name="de Vries R.P."/>
            <person name="Natvig D.O."/>
            <person name="Powell A.J."/>
            <person name="Tsang A."/>
            <person name="Grigoriev I.V."/>
        </authorList>
    </citation>
    <scope>NUCLEOTIDE SEQUENCE [LARGE SCALE GENOMIC DNA]</scope>
    <source>
        <strain evidence="2 3">CBS 494.80</strain>
    </source>
</reference>
<name>A0ABR4CQN5_9HELO</name>
<comment type="caution">
    <text evidence="2">The sequence shown here is derived from an EMBL/GenBank/DDBJ whole genome shotgun (WGS) entry which is preliminary data.</text>
</comment>
<dbReference type="Proteomes" id="UP001595075">
    <property type="component" value="Unassembled WGS sequence"/>
</dbReference>
<evidence type="ECO:0000313" key="2">
    <source>
        <dbReference type="EMBL" id="KAL2071691.1"/>
    </source>
</evidence>
<protein>
    <recommendedName>
        <fullName evidence="4">BTB domain-containing protein</fullName>
    </recommendedName>
</protein>
<dbReference type="EMBL" id="JAZHXI010000005">
    <property type="protein sequence ID" value="KAL2071691.1"/>
    <property type="molecule type" value="Genomic_DNA"/>
</dbReference>
<evidence type="ECO:0000256" key="1">
    <source>
        <dbReference type="SAM" id="MobiDB-lite"/>
    </source>
</evidence>
<proteinExistence type="predicted"/>
<evidence type="ECO:0000313" key="3">
    <source>
        <dbReference type="Proteomes" id="UP001595075"/>
    </source>
</evidence>
<feature type="region of interest" description="Disordered" evidence="1">
    <location>
        <begin position="26"/>
        <end position="46"/>
    </location>
</feature>
<accession>A0ABR4CQN5</accession>
<sequence length="355" mass="38954">MGVETITFDPDGDLIFHLQCPSAVDTANVSSTPTDESLEPLGSDCSADNPQTEVKMLVSSRHMTLASPIFKSMLRGNFQEAQALKSTGNAEIPLPDDDPGPFTILLNIVHGLFSKVPDKRMEGTLSLYVEKIWMPELLSSVPIQYQPDLFLWFDITWVFRMPKQFKQITKLLVKGSPGDVLVPAGTISLMSSTVLAELSLQRQTAMTKMLAAIQHLLDASMASCPISTLEEPEAELSCICTDDGELSVIGRGYSQVKKINACDGMMFGTLLKSAASAGLYPAPTAPYAGLTVENLARDIRKLEIVSMCDVLPRSNRHSYTFPESTHGQKQYLENQVLNCWSEVEGLDLDLYATPR</sequence>
<feature type="compositionally biased region" description="Polar residues" evidence="1">
    <location>
        <begin position="26"/>
        <end position="35"/>
    </location>
</feature>
<gene>
    <name evidence="2" type="ORF">VTL71DRAFT_12926</name>
</gene>
<evidence type="ECO:0008006" key="4">
    <source>
        <dbReference type="Google" id="ProtNLM"/>
    </source>
</evidence>
<keyword evidence="3" id="KW-1185">Reference proteome</keyword>